<keyword evidence="3" id="KW-0731">Sigma factor</keyword>
<dbReference type="InterPro" id="IPR039425">
    <property type="entry name" value="RNA_pol_sigma-70-like"/>
</dbReference>
<dbReference type="Pfam" id="PF13490">
    <property type="entry name" value="zf-HC2"/>
    <property type="match status" value="1"/>
</dbReference>
<evidence type="ECO:0000256" key="3">
    <source>
        <dbReference type="ARBA" id="ARBA00023082"/>
    </source>
</evidence>
<proteinExistence type="inferred from homology"/>
<dbReference type="Proteomes" id="UP001165136">
    <property type="component" value="Unassembled WGS sequence"/>
</dbReference>
<feature type="compositionally biased region" description="Pro residues" evidence="6">
    <location>
        <begin position="356"/>
        <end position="369"/>
    </location>
</feature>
<keyword evidence="10" id="KW-1185">Reference proteome</keyword>
<dbReference type="InterPro" id="IPR013324">
    <property type="entry name" value="RNA_pol_sigma_r3/r4-like"/>
</dbReference>
<dbReference type="AlphaFoldDB" id="A0A9W6VCZ3"/>
<comment type="caution">
    <text evidence="9">The sequence shown here is derived from an EMBL/GenBank/DDBJ whole genome shotgun (WGS) entry which is preliminary data.</text>
</comment>
<keyword evidence="5" id="KW-0804">Transcription</keyword>
<dbReference type="RefSeq" id="WP_285485957.1">
    <property type="nucleotide sequence ID" value="NZ_BSTI01000002.1"/>
</dbReference>
<organism evidence="9 10">
    <name type="scientific">Amycolatopsis taiwanensis</name>
    <dbReference type="NCBI Taxonomy" id="342230"/>
    <lineage>
        <taxon>Bacteria</taxon>
        <taxon>Bacillati</taxon>
        <taxon>Actinomycetota</taxon>
        <taxon>Actinomycetes</taxon>
        <taxon>Pseudonocardiales</taxon>
        <taxon>Pseudonocardiaceae</taxon>
        <taxon>Amycolatopsis</taxon>
    </lineage>
</organism>
<dbReference type="SUPFAM" id="SSF88946">
    <property type="entry name" value="Sigma2 domain of RNA polymerase sigma factors"/>
    <property type="match status" value="1"/>
</dbReference>
<dbReference type="GO" id="GO:0016987">
    <property type="term" value="F:sigma factor activity"/>
    <property type="evidence" value="ECO:0007669"/>
    <property type="project" value="UniProtKB-KW"/>
</dbReference>
<dbReference type="SUPFAM" id="SSF88659">
    <property type="entry name" value="Sigma3 and sigma4 domains of RNA polymerase sigma factors"/>
    <property type="match status" value="1"/>
</dbReference>
<evidence type="ECO:0000256" key="6">
    <source>
        <dbReference type="SAM" id="MobiDB-lite"/>
    </source>
</evidence>
<dbReference type="Gene3D" id="1.10.10.1320">
    <property type="entry name" value="Anti-sigma factor, zinc-finger domain"/>
    <property type="match status" value="1"/>
</dbReference>
<accession>A0A9W6VCZ3</accession>
<evidence type="ECO:0000313" key="10">
    <source>
        <dbReference type="Proteomes" id="UP001165136"/>
    </source>
</evidence>
<dbReference type="Gene3D" id="1.10.10.10">
    <property type="entry name" value="Winged helix-like DNA-binding domain superfamily/Winged helix DNA-binding domain"/>
    <property type="match status" value="1"/>
</dbReference>
<dbReference type="InterPro" id="IPR013325">
    <property type="entry name" value="RNA_pol_sigma_r2"/>
</dbReference>
<dbReference type="NCBIfam" id="TIGR02937">
    <property type="entry name" value="sigma70-ECF"/>
    <property type="match status" value="1"/>
</dbReference>
<dbReference type="EMBL" id="BSTI01000002">
    <property type="protein sequence ID" value="GLY64265.1"/>
    <property type="molecule type" value="Genomic_DNA"/>
</dbReference>
<dbReference type="GO" id="GO:0003677">
    <property type="term" value="F:DNA binding"/>
    <property type="evidence" value="ECO:0007669"/>
    <property type="project" value="UniProtKB-KW"/>
</dbReference>
<dbReference type="Gene3D" id="1.10.1740.10">
    <property type="match status" value="1"/>
</dbReference>
<feature type="domain" description="Putative zinc-finger" evidence="8">
    <location>
        <begin position="203"/>
        <end position="237"/>
    </location>
</feature>
<keyword evidence="4" id="KW-0238">DNA-binding</keyword>
<dbReference type="PANTHER" id="PTHR43133">
    <property type="entry name" value="RNA POLYMERASE ECF-TYPE SIGMA FACTO"/>
    <property type="match status" value="1"/>
</dbReference>
<dbReference type="GO" id="GO:0006352">
    <property type="term" value="P:DNA-templated transcription initiation"/>
    <property type="evidence" value="ECO:0007669"/>
    <property type="project" value="InterPro"/>
</dbReference>
<sequence length="648" mass="66460">MSVSTDYDSKSDTELISEVRSGTLDAYGTLYQRHVHAAHNLARQLTRSPAEADDLVAEAFAKVLDALRGGKGPEDGFRAYLLTTLRHTAYRRGRRAQRVDLSADMTVVSGATGAAAEALTVPFTDTAVEGLERSMAARAFARLPERWQTVLWHTVIEQQKPAEVAPILGLKANGVSALAFRAREALRQEYLRMHLAEISDAQCRGVMDRLGAWVREGLRKRERAQVELHLDECERCAALAMELRDVNETLRVVVAPIVLGGAAVGYLAATAAGAATTGAAAAGAGGAAGAASSVPRQMLSVGVGGTAIAAAIVLALTVTGGQDIPTASAPAAVPDSTTPEPPVQPPQSTAPGQTTPQPPPAPPVTPGPGPAASHITAFAVADEVELEPGGGPAVLPVKVRNDGGAMSGPVTATLKLPPGIRAVGPGGGSGTAAGYGTFAAAAADAGSAPDVDCPAGTGTVSCTTLRGLQPGESATLTFRLIAGPDAQPGTVAASVNAGTSNPIALVVPVRVAAKPDAVQLAVDADWLGSPHLPSPGVVNINVRNTGPNAKPATITFDRAVHGLDSSGPVTCTARRDGTTCTTPPLAPGESLHLTLWIYVDLLDWDMRVTATLGTAEASKRVEYGCSNLPLCPMWEPSSQPAPAVRPTN</sequence>
<comment type="similarity">
    <text evidence="1">Belongs to the sigma-70 factor family. ECF subfamily.</text>
</comment>
<evidence type="ECO:0000259" key="8">
    <source>
        <dbReference type="Pfam" id="PF13490"/>
    </source>
</evidence>
<dbReference type="Pfam" id="PF04542">
    <property type="entry name" value="Sigma70_r2"/>
    <property type="match status" value="1"/>
</dbReference>
<dbReference type="PANTHER" id="PTHR43133:SF8">
    <property type="entry name" value="RNA POLYMERASE SIGMA FACTOR HI_1459-RELATED"/>
    <property type="match status" value="1"/>
</dbReference>
<keyword evidence="2" id="KW-0805">Transcription regulation</keyword>
<dbReference type="InterPro" id="IPR027383">
    <property type="entry name" value="Znf_put"/>
</dbReference>
<dbReference type="InterPro" id="IPR036388">
    <property type="entry name" value="WH-like_DNA-bd_sf"/>
</dbReference>
<protein>
    <submittedName>
        <fullName evidence="9">RNA polymerase sigma factor</fullName>
    </submittedName>
</protein>
<evidence type="ECO:0000256" key="1">
    <source>
        <dbReference type="ARBA" id="ARBA00010641"/>
    </source>
</evidence>
<feature type="region of interest" description="Disordered" evidence="6">
    <location>
        <begin position="326"/>
        <end position="373"/>
    </location>
</feature>
<gene>
    <name evidence="9" type="ORF">Atai01_08840</name>
</gene>
<feature type="domain" description="RNA polymerase sigma-70 region 2" evidence="7">
    <location>
        <begin position="30"/>
        <end position="98"/>
    </location>
</feature>
<evidence type="ECO:0000313" key="9">
    <source>
        <dbReference type="EMBL" id="GLY64265.1"/>
    </source>
</evidence>
<reference evidence="9" key="1">
    <citation type="submission" date="2023-03" db="EMBL/GenBank/DDBJ databases">
        <title>Amycolatopsis taiwanensis NBRC 103393.</title>
        <authorList>
            <person name="Ichikawa N."/>
            <person name="Sato H."/>
            <person name="Tonouchi N."/>
        </authorList>
    </citation>
    <scope>NUCLEOTIDE SEQUENCE</scope>
    <source>
        <strain evidence="9">NBRC 103393</strain>
    </source>
</reference>
<dbReference type="InterPro" id="IPR041916">
    <property type="entry name" value="Anti_sigma_zinc_sf"/>
</dbReference>
<feature type="compositionally biased region" description="Low complexity" evidence="6">
    <location>
        <begin position="346"/>
        <end position="355"/>
    </location>
</feature>
<evidence type="ECO:0000256" key="5">
    <source>
        <dbReference type="ARBA" id="ARBA00023163"/>
    </source>
</evidence>
<dbReference type="InterPro" id="IPR014284">
    <property type="entry name" value="RNA_pol_sigma-70_dom"/>
</dbReference>
<evidence type="ECO:0000259" key="7">
    <source>
        <dbReference type="Pfam" id="PF04542"/>
    </source>
</evidence>
<evidence type="ECO:0000256" key="4">
    <source>
        <dbReference type="ARBA" id="ARBA00023125"/>
    </source>
</evidence>
<name>A0A9W6VCZ3_9PSEU</name>
<dbReference type="InterPro" id="IPR007627">
    <property type="entry name" value="RNA_pol_sigma70_r2"/>
</dbReference>
<evidence type="ECO:0000256" key="2">
    <source>
        <dbReference type="ARBA" id="ARBA00023015"/>
    </source>
</evidence>